<organism evidence="1 2">
    <name type="scientific">Magallana gigas</name>
    <name type="common">Pacific oyster</name>
    <name type="synonym">Crassostrea gigas</name>
    <dbReference type="NCBI Taxonomy" id="29159"/>
    <lineage>
        <taxon>Eukaryota</taxon>
        <taxon>Metazoa</taxon>
        <taxon>Spiralia</taxon>
        <taxon>Lophotrochozoa</taxon>
        <taxon>Mollusca</taxon>
        <taxon>Bivalvia</taxon>
        <taxon>Autobranchia</taxon>
        <taxon>Pteriomorphia</taxon>
        <taxon>Ostreida</taxon>
        <taxon>Ostreoidea</taxon>
        <taxon>Ostreidae</taxon>
        <taxon>Magallana</taxon>
    </lineage>
</organism>
<evidence type="ECO:0008006" key="3">
    <source>
        <dbReference type="Google" id="ProtNLM"/>
    </source>
</evidence>
<sequence>MSEELNCTCQCARAESWCLYHETPLCVTCKFENTHKACPKKTVSTMVNFPITDSRRDLYEECKKIYTPVLEMEKNISIFTEKKPRLVNESLEAIFRKFRDQLKSLQDETVYCVSETESECIRNCNEFKSIANKLLNGIGEIMKDLCEDTLDVGRTEEQVNGYKKVANTKLKGLDKCDIEYRIGLKIARLLDPENIQTLRRAILESTLVESLFPVTITNSGIQFIRNFDAANPYTSEKTPVISGCTVLYTGTIVLIDKANSSIKFFSENGVFQNDIKTDSRPYDIACAELGIWVSFPRLLVSHVRFYLDVGSRFKDTSMQIDVKNGKCFGVEYGGEKLVVSCKISWCKIFGSPRWRFCVFGKDGTLLQIVEKDKLGKSFYMSDGYFNFCPYRDQILFLSASGKAKQFQMTGPSSLEHLSLLDFKKSQRYKMSTLVSSGGAIITCHKKYKLSLTCTYKTVIHLIGSGKSRKTSVRFHGENPGPMCCDVRSRTIIVCEQPSIFTDRGKTVYVYKF</sequence>
<evidence type="ECO:0000313" key="1">
    <source>
        <dbReference type="EnsemblMetazoa" id="G337.1:cds"/>
    </source>
</evidence>
<dbReference type="EnsemblMetazoa" id="G337.1">
    <property type="protein sequence ID" value="G337.1:cds"/>
    <property type="gene ID" value="G337"/>
</dbReference>
<dbReference type="AlphaFoldDB" id="A0A8W8MFK8"/>
<accession>A0A8W8MFK8</accession>
<evidence type="ECO:0000313" key="2">
    <source>
        <dbReference type="Proteomes" id="UP000005408"/>
    </source>
</evidence>
<protein>
    <recommendedName>
        <fullName evidence="3">B box-type domain-containing protein</fullName>
    </recommendedName>
</protein>
<reference evidence="1" key="1">
    <citation type="submission" date="2022-08" db="UniProtKB">
        <authorList>
            <consortium name="EnsemblMetazoa"/>
        </authorList>
    </citation>
    <scope>IDENTIFICATION</scope>
    <source>
        <strain evidence="1">05x7-T-G4-1.051#20</strain>
    </source>
</reference>
<dbReference type="Proteomes" id="UP000005408">
    <property type="component" value="Unassembled WGS sequence"/>
</dbReference>
<proteinExistence type="predicted"/>
<name>A0A8W8MFK8_MAGGI</name>
<keyword evidence="2" id="KW-1185">Reference proteome</keyword>